<dbReference type="SUPFAM" id="SSF158472">
    <property type="entry name" value="HAMP domain-like"/>
    <property type="match status" value="1"/>
</dbReference>
<dbReference type="InterPro" id="IPR003660">
    <property type="entry name" value="HAMP_dom"/>
</dbReference>
<keyword evidence="5" id="KW-0808">Transferase</keyword>
<dbReference type="EC" id="2.7.13.3" evidence="3"/>
<feature type="domain" description="Histidine kinase" evidence="12">
    <location>
        <begin position="152"/>
        <end position="361"/>
    </location>
</feature>
<evidence type="ECO:0000256" key="4">
    <source>
        <dbReference type="ARBA" id="ARBA00022553"/>
    </source>
</evidence>
<dbReference type="Proteomes" id="UP001589608">
    <property type="component" value="Unassembled WGS sequence"/>
</dbReference>
<dbReference type="CDD" id="cd00082">
    <property type="entry name" value="HisKA"/>
    <property type="match status" value="1"/>
</dbReference>
<dbReference type="InterPro" id="IPR003594">
    <property type="entry name" value="HATPase_dom"/>
</dbReference>
<dbReference type="CDD" id="cd00075">
    <property type="entry name" value="HATPase"/>
    <property type="match status" value="1"/>
</dbReference>
<comment type="caution">
    <text evidence="14">The sequence shown here is derived from an EMBL/GenBank/DDBJ whole genome shotgun (WGS) entry which is preliminary data.</text>
</comment>
<dbReference type="PROSITE" id="PS50885">
    <property type="entry name" value="HAMP"/>
    <property type="match status" value="1"/>
</dbReference>
<dbReference type="InterPro" id="IPR004358">
    <property type="entry name" value="Sig_transdc_His_kin-like_C"/>
</dbReference>
<evidence type="ECO:0000256" key="6">
    <source>
        <dbReference type="ARBA" id="ARBA00022692"/>
    </source>
</evidence>
<dbReference type="Pfam" id="PF00512">
    <property type="entry name" value="HisKA"/>
    <property type="match status" value="1"/>
</dbReference>
<keyword evidence="4" id="KW-0597">Phosphoprotein</keyword>
<reference evidence="14 15" key="1">
    <citation type="submission" date="2024-09" db="EMBL/GenBank/DDBJ databases">
        <authorList>
            <person name="Sun Q."/>
            <person name="Mori K."/>
        </authorList>
    </citation>
    <scope>NUCLEOTIDE SEQUENCE [LARGE SCALE GENOMIC DNA]</scope>
    <source>
        <strain evidence="14 15">JCM 3307</strain>
    </source>
</reference>
<evidence type="ECO:0000256" key="7">
    <source>
        <dbReference type="ARBA" id="ARBA00022777"/>
    </source>
</evidence>
<dbReference type="CDD" id="cd06225">
    <property type="entry name" value="HAMP"/>
    <property type="match status" value="1"/>
</dbReference>
<dbReference type="InterPro" id="IPR036890">
    <property type="entry name" value="HATPase_C_sf"/>
</dbReference>
<feature type="domain" description="HAMP" evidence="13">
    <location>
        <begin position="91"/>
        <end position="144"/>
    </location>
</feature>
<gene>
    <name evidence="14" type="ORF">ACFFTR_50000</name>
</gene>
<organism evidence="14 15">
    <name type="scientific">Dactylosporangium vinaceum</name>
    <dbReference type="NCBI Taxonomy" id="53362"/>
    <lineage>
        <taxon>Bacteria</taxon>
        <taxon>Bacillati</taxon>
        <taxon>Actinomycetota</taxon>
        <taxon>Actinomycetes</taxon>
        <taxon>Micromonosporales</taxon>
        <taxon>Micromonosporaceae</taxon>
        <taxon>Dactylosporangium</taxon>
    </lineage>
</organism>
<keyword evidence="15" id="KW-1185">Reference proteome</keyword>
<dbReference type="PROSITE" id="PS50109">
    <property type="entry name" value="HIS_KIN"/>
    <property type="match status" value="1"/>
</dbReference>
<dbReference type="PANTHER" id="PTHR45436">
    <property type="entry name" value="SENSOR HISTIDINE KINASE YKOH"/>
    <property type="match status" value="1"/>
</dbReference>
<dbReference type="SMART" id="SM00304">
    <property type="entry name" value="HAMP"/>
    <property type="match status" value="1"/>
</dbReference>
<dbReference type="InterPro" id="IPR003661">
    <property type="entry name" value="HisK_dim/P_dom"/>
</dbReference>
<proteinExistence type="predicted"/>
<keyword evidence="8 11" id="KW-1133">Transmembrane helix</keyword>
<dbReference type="PRINTS" id="PR00344">
    <property type="entry name" value="BCTRLSENSOR"/>
</dbReference>
<keyword evidence="6 11" id="KW-0812">Transmembrane</keyword>
<evidence type="ECO:0000259" key="12">
    <source>
        <dbReference type="PROSITE" id="PS50109"/>
    </source>
</evidence>
<evidence type="ECO:0000256" key="3">
    <source>
        <dbReference type="ARBA" id="ARBA00012438"/>
    </source>
</evidence>
<evidence type="ECO:0000256" key="11">
    <source>
        <dbReference type="SAM" id="Phobius"/>
    </source>
</evidence>
<protein>
    <recommendedName>
        <fullName evidence="3">histidine kinase</fullName>
        <ecNumber evidence="3">2.7.13.3</ecNumber>
    </recommendedName>
</protein>
<comment type="subcellular location">
    <subcellularLocation>
        <location evidence="2">Cell membrane</location>
    </subcellularLocation>
</comment>
<keyword evidence="9" id="KW-0902">Two-component regulatory system</keyword>
<dbReference type="InterPro" id="IPR005467">
    <property type="entry name" value="His_kinase_dom"/>
</dbReference>
<keyword evidence="7 14" id="KW-0418">Kinase</keyword>
<evidence type="ECO:0000313" key="15">
    <source>
        <dbReference type="Proteomes" id="UP001589608"/>
    </source>
</evidence>
<dbReference type="Gene3D" id="3.30.565.10">
    <property type="entry name" value="Histidine kinase-like ATPase, C-terminal domain"/>
    <property type="match status" value="1"/>
</dbReference>
<dbReference type="InterPro" id="IPR036097">
    <property type="entry name" value="HisK_dim/P_sf"/>
</dbReference>
<dbReference type="RefSeq" id="WP_223094280.1">
    <property type="nucleotide sequence ID" value="NZ_CP061913.1"/>
</dbReference>
<evidence type="ECO:0000256" key="1">
    <source>
        <dbReference type="ARBA" id="ARBA00000085"/>
    </source>
</evidence>
<dbReference type="SMART" id="SM00388">
    <property type="entry name" value="HisKA"/>
    <property type="match status" value="1"/>
</dbReference>
<evidence type="ECO:0000256" key="5">
    <source>
        <dbReference type="ARBA" id="ARBA00022679"/>
    </source>
</evidence>
<dbReference type="Pfam" id="PF02518">
    <property type="entry name" value="HATPase_c"/>
    <property type="match status" value="1"/>
</dbReference>
<dbReference type="SMART" id="SM00387">
    <property type="entry name" value="HATPase_c"/>
    <property type="match status" value="1"/>
</dbReference>
<feature type="transmembrane region" description="Helical" evidence="11">
    <location>
        <begin position="15"/>
        <end position="41"/>
    </location>
</feature>
<keyword evidence="10 11" id="KW-0472">Membrane</keyword>
<dbReference type="GO" id="GO:0016301">
    <property type="term" value="F:kinase activity"/>
    <property type="evidence" value="ECO:0007669"/>
    <property type="project" value="UniProtKB-KW"/>
</dbReference>
<evidence type="ECO:0000313" key="14">
    <source>
        <dbReference type="EMBL" id="MFB9451248.1"/>
    </source>
</evidence>
<comment type="catalytic activity">
    <reaction evidence="1">
        <text>ATP + protein L-histidine = ADP + protein N-phospho-L-histidine.</text>
        <dbReference type="EC" id="2.7.13.3"/>
    </reaction>
</comment>
<dbReference type="PANTHER" id="PTHR45436:SF5">
    <property type="entry name" value="SENSOR HISTIDINE KINASE TRCS"/>
    <property type="match status" value="1"/>
</dbReference>
<dbReference type="InterPro" id="IPR050428">
    <property type="entry name" value="TCS_sensor_his_kinase"/>
</dbReference>
<dbReference type="Gene3D" id="1.10.287.130">
    <property type="match status" value="1"/>
</dbReference>
<dbReference type="SUPFAM" id="SSF55874">
    <property type="entry name" value="ATPase domain of HSP90 chaperone/DNA topoisomerase II/histidine kinase"/>
    <property type="match status" value="1"/>
</dbReference>
<evidence type="ECO:0000256" key="8">
    <source>
        <dbReference type="ARBA" id="ARBA00022989"/>
    </source>
</evidence>
<evidence type="ECO:0000259" key="13">
    <source>
        <dbReference type="PROSITE" id="PS50885"/>
    </source>
</evidence>
<dbReference type="EMBL" id="JBHMCA010000087">
    <property type="protein sequence ID" value="MFB9451248.1"/>
    <property type="molecule type" value="Genomic_DNA"/>
</dbReference>
<dbReference type="SUPFAM" id="SSF47384">
    <property type="entry name" value="Homodimeric domain of signal transducing histidine kinase"/>
    <property type="match status" value="1"/>
</dbReference>
<dbReference type="Gene3D" id="6.10.340.10">
    <property type="match status" value="1"/>
</dbReference>
<name>A0ABV5MRU1_9ACTN</name>
<accession>A0ABV5MRU1</accession>
<feature type="transmembrane region" description="Helical" evidence="11">
    <location>
        <begin position="61"/>
        <end position="90"/>
    </location>
</feature>
<sequence>MTAARRRITLRTRLVLGNLLLVVTALGVTWTIVAVSGPPLFRRYVEQVRPLPTDVLDRAEAAFHVVNLVEVVLAVTIAFLLTVALSVLVTRPIGRAVAAMAAAAGRLSTGDYTARLATHPTIDEFTALATAINSMAGTIQQTEATRRRMLADLAHELRTPLATIDGYLEAIQDGIETADAPTLAILRNQVRKLTALAGDISAISAAEEGRLHLALRPTSLNTVIDDATGALQPAYAAKSVALTVEARAEVQVNGDPVRLEQVITNLLTNALSHTPAAGRVAVELTADTAGAHIRVTDTGAGIPAHHLPHVFERFYRAHRDSHGSGIGLTISRAIITAHAGTITISSAGPGQGTTARITLPR</sequence>
<evidence type="ECO:0000256" key="10">
    <source>
        <dbReference type="ARBA" id="ARBA00023136"/>
    </source>
</evidence>
<evidence type="ECO:0000256" key="9">
    <source>
        <dbReference type="ARBA" id="ARBA00023012"/>
    </source>
</evidence>
<evidence type="ECO:0000256" key="2">
    <source>
        <dbReference type="ARBA" id="ARBA00004236"/>
    </source>
</evidence>
<dbReference type="Pfam" id="PF00672">
    <property type="entry name" value="HAMP"/>
    <property type="match status" value="1"/>
</dbReference>